<evidence type="ECO:0000313" key="1">
    <source>
        <dbReference type="EMBL" id="MFC7363251.1"/>
    </source>
</evidence>
<reference evidence="2" key="1">
    <citation type="journal article" date="2019" name="Int. J. Syst. Evol. Microbiol.">
        <title>The Global Catalogue of Microorganisms (GCM) 10K type strain sequencing project: providing services to taxonomists for standard genome sequencing and annotation.</title>
        <authorList>
            <consortium name="The Broad Institute Genomics Platform"/>
            <consortium name="The Broad Institute Genome Sequencing Center for Infectious Disease"/>
            <person name="Wu L."/>
            <person name="Ma J."/>
        </authorList>
    </citation>
    <scope>NUCLEOTIDE SEQUENCE [LARGE SCALE GENOMIC DNA]</scope>
    <source>
        <strain evidence="2">FCH27</strain>
    </source>
</reference>
<dbReference type="Proteomes" id="UP001596524">
    <property type="component" value="Unassembled WGS sequence"/>
</dbReference>
<dbReference type="EMBL" id="JBHTCH010000030">
    <property type="protein sequence ID" value="MFC7363251.1"/>
    <property type="molecule type" value="Genomic_DNA"/>
</dbReference>
<accession>A0ABW2NAZ5</accession>
<protein>
    <submittedName>
        <fullName evidence="1">Uncharacterized protein</fullName>
    </submittedName>
</protein>
<proteinExistence type="predicted"/>
<comment type="caution">
    <text evidence="1">The sequence shown here is derived from an EMBL/GenBank/DDBJ whole genome shotgun (WGS) entry which is preliminary data.</text>
</comment>
<sequence>MTINDERTQVVDDQTRSGLAALVDVILPGTTRLPSGRSVGAHESWLDRVLDADPRLVPAVVAVGSAAAESESCTLADLVVRVGAHVESAVFALTSAYYIAPQVLEALGYPGQVRRPISEATAEERYSEDLLAPVRERGAIYVPTPDSAG</sequence>
<evidence type="ECO:0000313" key="2">
    <source>
        <dbReference type="Proteomes" id="UP001596524"/>
    </source>
</evidence>
<dbReference type="RefSeq" id="WP_255889403.1">
    <property type="nucleotide sequence ID" value="NZ_JAFMZM010000002.1"/>
</dbReference>
<organism evidence="1 2">
    <name type="scientific">Nocardioides astragali</name>
    <dbReference type="NCBI Taxonomy" id="1776736"/>
    <lineage>
        <taxon>Bacteria</taxon>
        <taxon>Bacillati</taxon>
        <taxon>Actinomycetota</taxon>
        <taxon>Actinomycetes</taxon>
        <taxon>Propionibacteriales</taxon>
        <taxon>Nocardioidaceae</taxon>
        <taxon>Nocardioides</taxon>
    </lineage>
</organism>
<name>A0ABW2NAZ5_9ACTN</name>
<keyword evidence="2" id="KW-1185">Reference proteome</keyword>
<gene>
    <name evidence="1" type="ORF">ACFQO6_23470</name>
</gene>